<dbReference type="InterPro" id="IPR050624">
    <property type="entry name" value="HTH-type_Tx_Regulator"/>
</dbReference>
<dbReference type="EMBL" id="CP026118">
    <property type="protein sequence ID" value="QAS51760.1"/>
    <property type="molecule type" value="Genomic_DNA"/>
</dbReference>
<dbReference type="RefSeq" id="WP_128523781.1">
    <property type="nucleotide sequence ID" value="NZ_CP026118.1"/>
</dbReference>
<keyword evidence="1" id="KW-0678">Repressor</keyword>
<evidence type="ECO:0000256" key="1">
    <source>
        <dbReference type="ARBA" id="ARBA00022491"/>
    </source>
</evidence>
<dbReference type="PRINTS" id="PR00455">
    <property type="entry name" value="HTHTETR"/>
</dbReference>
<keyword evidence="2 3" id="KW-0238">DNA-binding</keyword>
<dbReference type="InterPro" id="IPR023772">
    <property type="entry name" value="DNA-bd_HTH_TetR-type_CS"/>
</dbReference>
<dbReference type="GO" id="GO:0003677">
    <property type="term" value="F:DNA binding"/>
    <property type="evidence" value="ECO:0007669"/>
    <property type="project" value="UniProtKB-UniRule"/>
</dbReference>
<reference evidence="5 6" key="1">
    <citation type="submission" date="2018-01" db="EMBL/GenBank/DDBJ databases">
        <title>The whole genome sequencing and assembly of Halobacillus litoralis ERB031 strain.</title>
        <authorList>
            <person name="Lee S.-J."/>
            <person name="Park M.-K."/>
            <person name="Kim J.-Y."/>
            <person name="Lee Y.-J."/>
            <person name="Yi H."/>
            <person name="Bahn Y.-S."/>
            <person name="Kim J.F."/>
            <person name="Lee D.-W."/>
        </authorList>
    </citation>
    <scope>NUCLEOTIDE SEQUENCE [LARGE SCALE GENOMIC DNA]</scope>
    <source>
        <strain evidence="5 6">ERB 031</strain>
    </source>
</reference>
<organism evidence="5 6">
    <name type="scientific">Halobacillus litoralis</name>
    <dbReference type="NCBI Taxonomy" id="45668"/>
    <lineage>
        <taxon>Bacteria</taxon>
        <taxon>Bacillati</taxon>
        <taxon>Bacillota</taxon>
        <taxon>Bacilli</taxon>
        <taxon>Bacillales</taxon>
        <taxon>Bacillaceae</taxon>
        <taxon>Halobacillus</taxon>
    </lineage>
</organism>
<dbReference type="PROSITE" id="PS01081">
    <property type="entry name" value="HTH_TETR_1"/>
    <property type="match status" value="1"/>
</dbReference>
<dbReference type="Pfam" id="PF00440">
    <property type="entry name" value="TetR_N"/>
    <property type="match status" value="1"/>
</dbReference>
<feature type="DNA-binding region" description="H-T-H motif" evidence="3">
    <location>
        <begin position="26"/>
        <end position="45"/>
    </location>
</feature>
<evidence type="ECO:0000313" key="5">
    <source>
        <dbReference type="EMBL" id="QAS51760.1"/>
    </source>
</evidence>
<dbReference type="PANTHER" id="PTHR43479">
    <property type="entry name" value="ACREF/ENVCD OPERON REPRESSOR-RELATED"/>
    <property type="match status" value="1"/>
</dbReference>
<dbReference type="PROSITE" id="PS50977">
    <property type="entry name" value="HTH_TETR_2"/>
    <property type="match status" value="1"/>
</dbReference>
<dbReference type="AlphaFoldDB" id="A0A410MAQ5"/>
<dbReference type="InterPro" id="IPR001647">
    <property type="entry name" value="HTH_TetR"/>
</dbReference>
<dbReference type="InterPro" id="IPR036271">
    <property type="entry name" value="Tet_transcr_reg_TetR-rel_C_sf"/>
</dbReference>
<sequence length="191" mass="22127">MSKTRKEEIREAAQQSFSVFGYKATTMDHVAKAANVGKGTIYNFFKNKEELFQDIISELLQEMKSKAESVMSDEKTLKENVHLALFELLEYRRSHQLTVKLVYEAREMRTTAVQEALQNIESLILDYLKEKIILAMDRGDIRECDPEITAFMMLKLYMALIIDWEDGHKPLSKEKILGLFDDYVFKGLSPS</sequence>
<dbReference type="OrthoDB" id="9812484at2"/>
<evidence type="ECO:0000256" key="3">
    <source>
        <dbReference type="PROSITE-ProRule" id="PRU00335"/>
    </source>
</evidence>
<feature type="domain" description="HTH tetR-type" evidence="4">
    <location>
        <begin position="3"/>
        <end position="63"/>
    </location>
</feature>
<dbReference type="InterPro" id="IPR009057">
    <property type="entry name" value="Homeodomain-like_sf"/>
</dbReference>
<gene>
    <name evidence="5" type="ORF">HLI_05695</name>
</gene>
<dbReference type="Proteomes" id="UP000287756">
    <property type="component" value="Chromosome"/>
</dbReference>
<dbReference type="Gene3D" id="1.10.10.60">
    <property type="entry name" value="Homeodomain-like"/>
    <property type="match status" value="1"/>
</dbReference>
<proteinExistence type="predicted"/>
<evidence type="ECO:0000256" key="2">
    <source>
        <dbReference type="ARBA" id="ARBA00023125"/>
    </source>
</evidence>
<evidence type="ECO:0000313" key="6">
    <source>
        <dbReference type="Proteomes" id="UP000287756"/>
    </source>
</evidence>
<evidence type="ECO:0000259" key="4">
    <source>
        <dbReference type="PROSITE" id="PS50977"/>
    </source>
</evidence>
<accession>A0A410MAQ5</accession>
<protein>
    <submittedName>
        <fullName evidence="5">TetR family transcriptional regulator</fullName>
    </submittedName>
</protein>
<dbReference type="KEGG" id="hli:HLI_05695"/>
<dbReference type="Gene3D" id="1.10.357.10">
    <property type="entry name" value="Tetracycline Repressor, domain 2"/>
    <property type="match status" value="1"/>
</dbReference>
<name>A0A410MAQ5_9BACI</name>
<dbReference type="PANTHER" id="PTHR43479:SF11">
    <property type="entry name" value="ACREF_ENVCD OPERON REPRESSOR-RELATED"/>
    <property type="match status" value="1"/>
</dbReference>
<dbReference type="SUPFAM" id="SSF48498">
    <property type="entry name" value="Tetracyclin repressor-like, C-terminal domain"/>
    <property type="match status" value="1"/>
</dbReference>
<dbReference type="SUPFAM" id="SSF46689">
    <property type="entry name" value="Homeodomain-like"/>
    <property type="match status" value="1"/>
</dbReference>